<proteinExistence type="predicted"/>
<gene>
    <name evidence="3" type="primary">yhaA</name>
    <name evidence="3" type="ORF">CARN1_1412</name>
</gene>
<evidence type="ECO:0000256" key="1">
    <source>
        <dbReference type="ARBA" id="ARBA00022801"/>
    </source>
</evidence>
<dbReference type="Pfam" id="PF07687">
    <property type="entry name" value="M20_dimer"/>
    <property type="match status" value="1"/>
</dbReference>
<dbReference type="Gene3D" id="3.40.630.10">
    <property type="entry name" value="Zn peptidases"/>
    <property type="match status" value="1"/>
</dbReference>
<feature type="domain" description="Peptidase M20 dimerisation" evidence="2">
    <location>
        <begin position="191"/>
        <end position="281"/>
    </location>
</feature>
<dbReference type="AlphaFoldDB" id="E6PG08"/>
<organism evidence="3">
    <name type="scientific">mine drainage metagenome</name>
    <dbReference type="NCBI Taxonomy" id="410659"/>
    <lineage>
        <taxon>unclassified sequences</taxon>
        <taxon>metagenomes</taxon>
        <taxon>ecological metagenomes</taxon>
    </lineage>
</organism>
<reference evidence="3" key="1">
    <citation type="submission" date="2009-10" db="EMBL/GenBank/DDBJ databases">
        <title>Diversity of trophic interactions inside an arsenic-rich microbial ecosystem.</title>
        <authorList>
            <person name="Bertin P.N."/>
            <person name="Heinrich-Salmeron A."/>
            <person name="Pelletier E."/>
            <person name="Goulhen-Chollet F."/>
            <person name="Arsene-Ploetze F."/>
            <person name="Gallien S."/>
            <person name="Calteau A."/>
            <person name="Vallenet D."/>
            <person name="Casiot C."/>
            <person name="Chane-Woon-Ming B."/>
            <person name="Giloteaux L."/>
            <person name="Barakat M."/>
            <person name="Bonnefoy V."/>
            <person name="Bruneel O."/>
            <person name="Chandler M."/>
            <person name="Cleiss J."/>
            <person name="Duran R."/>
            <person name="Elbaz-Poulichet F."/>
            <person name="Fonknechten N."/>
            <person name="Lauga B."/>
            <person name="Mornico D."/>
            <person name="Ortet P."/>
            <person name="Schaeffer C."/>
            <person name="Siguier P."/>
            <person name="Alexander Thil Smith A."/>
            <person name="Van Dorsselaer A."/>
            <person name="Weissenbach J."/>
            <person name="Medigue C."/>
            <person name="Le Paslier D."/>
        </authorList>
    </citation>
    <scope>NUCLEOTIDE SEQUENCE</scope>
</reference>
<dbReference type="SUPFAM" id="SSF55031">
    <property type="entry name" value="Bacterial exopeptidase dimerisation domain"/>
    <property type="match status" value="1"/>
</dbReference>
<dbReference type="PANTHER" id="PTHR11014">
    <property type="entry name" value="PEPTIDASE M20 FAMILY MEMBER"/>
    <property type="match status" value="1"/>
</dbReference>
<dbReference type="InterPro" id="IPR017439">
    <property type="entry name" value="Amidohydrolase"/>
</dbReference>
<dbReference type="InterPro" id="IPR002933">
    <property type="entry name" value="Peptidase_M20"/>
</dbReference>
<dbReference type="Gene3D" id="3.30.70.360">
    <property type="match status" value="1"/>
</dbReference>
<evidence type="ECO:0000259" key="2">
    <source>
        <dbReference type="Pfam" id="PF07687"/>
    </source>
</evidence>
<dbReference type="InterPro" id="IPR036264">
    <property type="entry name" value="Bact_exopeptidase_dim_dom"/>
</dbReference>
<dbReference type="InterPro" id="IPR011650">
    <property type="entry name" value="Peptidase_M20_dimer"/>
</dbReference>
<dbReference type="PANTHER" id="PTHR11014:SF63">
    <property type="entry name" value="METALLOPEPTIDASE, PUTATIVE (AFU_ORTHOLOGUE AFUA_6G09600)-RELATED"/>
    <property type="match status" value="1"/>
</dbReference>
<dbReference type="Pfam" id="PF01546">
    <property type="entry name" value="Peptidase_M20"/>
    <property type="match status" value="1"/>
</dbReference>
<dbReference type="GO" id="GO:0016787">
    <property type="term" value="F:hydrolase activity"/>
    <property type="evidence" value="ECO:0007669"/>
    <property type="project" value="UniProtKB-KW"/>
</dbReference>
<sequence length="391" mass="42571">MIAEDDRIEVPMEELVAYRRHLHAHPELSFQEYETAAFVERELRSYGYDDASLRTKVAKTGILATLRGGRPGPVTMLRADMDALPMDEIAEVPYRSTRPGAMHACGHDGHVAILLASARALMARRDEVPGTVVFCFQPAEEGLAGAKAMIEEGMLEHPHVDRVFSLHLYSGLEVGKVGIRDGAFFASSDRFSLQITGKGGHGAMPEHTVDPIVGAAQLVGALQTIVSREIAASEPVVVTVGKFDSGTTFNVIPESATLLGTVRTLDPEVRASMPARMERIIAGLCSAMRLEYRFDYHWGYPITVNDDATNDVVRDVAARVLGADAITDPHQVGLWGEDMAFVHEARPGAYFLVGVCGPERGHEPQHSPRYDIDERALGVGFQMMVGLGLRG</sequence>
<name>E6PG08_9ZZZZ</name>
<comment type="caution">
    <text evidence="3">The sequence shown here is derived from an EMBL/GenBank/DDBJ whole genome shotgun (WGS) entry which is preliminary data.</text>
</comment>
<dbReference type="EMBL" id="CABL01000008">
    <property type="protein sequence ID" value="CBH75395.1"/>
    <property type="molecule type" value="Genomic_DNA"/>
</dbReference>
<protein>
    <submittedName>
        <fullName evidence="3">Putative amidohydrolase</fullName>
        <ecNumber evidence="3">3.5.1.-</ecNumber>
    </submittedName>
</protein>
<dbReference type="FunFam" id="3.30.70.360:FF:000001">
    <property type="entry name" value="N-acetyldiaminopimelate deacetylase"/>
    <property type="match status" value="1"/>
</dbReference>
<accession>E6PG08</accession>
<dbReference type="CDD" id="cd03886">
    <property type="entry name" value="M20_Acy1"/>
    <property type="match status" value="1"/>
</dbReference>
<dbReference type="EC" id="3.5.1.-" evidence="3"/>
<dbReference type="SUPFAM" id="SSF53187">
    <property type="entry name" value="Zn-dependent exopeptidases"/>
    <property type="match status" value="1"/>
</dbReference>
<dbReference type="PIRSF" id="PIRSF005962">
    <property type="entry name" value="Pept_M20D_amidohydro"/>
    <property type="match status" value="1"/>
</dbReference>
<evidence type="ECO:0000313" key="3">
    <source>
        <dbReference type="EMBL" id="CBH75395.1"/>
    </source>
</evidence>
<dbReference type="NCBIfam" id="TIGR01891">
    <property type="entry name" value="amidohydrolases"/>
    <property type="match status" value="1"/>
</dbReference>
<keyword evidence="1 3" id="KW-0378">Hydrolase</keyword>